<organism evidence="1 2">
    <name type="scientific">Mycobacterium tuberculosis</name>
    <dbReference type="NCBI Taxonomy" id="1773"/>
    <lineage>
        <taxon>Bacteria</taxon>
        <taxon>Bacillati</taxon>
        <taxon>Actinomycetota</taxon>
        <taxon>Actinomycetes</taxon>
        <taxon>Mycobacteriales</taxon>
        <taxon>Mycobacteriaceae</taxon>
        <taxon>Mycobacterium</taxon>
        <taxon>Mycobacterium tuberculosis complex</taxon>
    </lineage>
</organism>
<dbReference type="AlphaFoldDB" id="A0A916PDS0"/>
<protein>
    <submittedName>
        <fullName evidence="1">Uncharacterized protein</fullName>
    </submittedName>
</protein>
<dbReference type="EMBL" id="CSBK01004592">
    <property type="protein sequence ID" value="CPC02783.1"/>
    <property type="molecule type" value="Genomic_DNA"/>
</dbReference>
<reference evidence="2" key="1">
    <citation type="submission" date="2015-03" db="EMBL/GenBank/DDBJ databases">
        <authorList>
            <consortium name="Pathogen Informatics"/>
        </authorList>
    </citation>
    <scope>NUCLEOTIDE SEQUENCE [LARGE SCALE GENOMIC DNA]</scope>
    <source>
        <strain evidence="2">N09902308</strain>
    </source>
</reference>
<proteinExistence type="predicted"/>
<dbReference type="Proteomes" id="UP000039021">
    <property type="component" value="Unassembled WGS sequence"/>
</dbReference>
<evidence type="ECO:0000313" key="1">
    <source>
        <dbReference type="EMBL" id="CPC02783.1"/>
    </source>
</evidence>
<comment type="caution">
    <text evidence="1">The sequence shown here is derived from an EMBL/GenBank/DDBJ whole genome shotgun (WGS) entry which is preliminary data.</text>
</comment>
<accession>A0A916PDS0</accession>
<gene>
    <name evidence="1" type="ORF">ERS007739_05528</name>
</gene>
<name>A0A916PDS0_MYCTX</name>
<sequence>MLGALLAQFPQHLFTHGCYPIDCCCRRDQCTHAALLVGGQSGAPVKRRH</sequence>
<evidence type="ECO:0000313" key="2">
    <source>
        <dbReference type="Proteomes" id="UP000039021"/>
    </source>
</evidence>